<reference evidence="1" key="1">
    <citation type="submission" date="2024-12" db="EMBL/GenBank/DDBJ databases">
        <title>Comparative genomics and development of molecular markers within Purpureocillium lilacinum and among Purpureocillium species.</title>
        <authorList>
            <person name="Yeh Z.-Y."/>
            <person name="Ni N.-T."/>
            <person name="Lo P.-H."/>
            <person name="Mushyakhwo K."/>
            <person name="Lin C.-F."/>
            <person name="Nai Y.-S."/>
        </authorList>
    </citation>
    <scope>NUCLEOTIDE SEQUENCE</scope>
    <source>
        <strain evidence="1">NCHU-NPUST-175</strain>
    </source>
</reference>
<dbReference type="Proteomes" id="UP001638806">
    <property type="component" value="Unassembled WGS sequence"/>
</dbReference>
<dbReference type="EMBL" id="JBGNUJ010000013">
    <property type="protein sequence ID" value="KAL3951710.1"/>
    <property type="molecule type" value="Genomic_DNA"/>
</dbReference>
<keyword evidence="2" id="KW-1185">Reference proteome</keyword>
<protein>
    <submittedName>
        <fullName evidence="1">Uncharacterized protein</fullName>
    </submittedName>
</protein>
<sequence length="285" mass="31877">MSSFEPVVVVDGKGHLLGRLASIVAKQLLNGQKVVVVRCEALNISGEFFRAKRTSPPSTSRSDWTRLAPTSRSDRWTESHETETDSRTVKYHAYLRKMTRYNPTRGGPFHFRAPSRIFYKAVRGMIPHKTARGAAALERLKVFEGKKMVVPQALRVLRLQPGRKYCTVGRLSHEVGWKYQDVVARLEERRKAKGAAYYERKRSPPDNCPTLRRTPLSSPRLRRPLLPTATKLADTLALAGLGSFALSCHFSCGSLDWRGGSQRITLDLLSDGKGGGLWEGGGRLF</sequence>
<accession>A0ACC4D8W1</accession>
<proteinExistence type="predicted"/>
<gene>
    <name evidence="1" type="ORF">ACCO45_013427</name>
</gene>
<evidence type="ECO:0000313" key="1">
    <source>
        <dbReference type="EMBL" id="KAL3951710.1"/>
    </source>
</evidence>
<organism evidence="1 2">
    <name type="scientific">Purpureocillium lilacinum</name>
    <name type="common">Paecilomyces lilacinus</name>
    <dbReference type="NCBI Taxonomy" id="33203"/>
    <lineage>
        <taxon>Eukaryota</taxon>
        <taxon>Fungi</taxon>
        <taxon>Dikarya</taxon>
        <taxon>Ascomycota</taxon>
        <taxon>Pezizomycotina</taxon>
        <taxon>Sordariomycetes</taxon>
        <taxon>Hypocreomycetidae</taxon>
        <taxon>Hypocreales</taxon>
        <taxon>Ophiocordycipitaceae</taxon>
        <taxon>Purpureocillium</taxon>
    </lineage>
</organism>
<name>A0ACC4D8W1_PURLI</name>
<comment type="caution">
    <text evidence="1">The sequence shown here is derived from an EMBL/GenBank/DDBJ whole genome shotgun (WGS) entry which is preliminary data.</text>
</comment>
<evidence type="ECO:0000313" key="2">
    <source>
        <dbReference type="Proteomes" id="UP001638806"/>
    </source>
</evidence>